<dbReference type="AlphaFoldDB" id="A0A1N5VJ11"/>
<dbReference type="RefSeq" id="WP_074310163.1">
    <property type="nucleotide sequence ID" value="NZ_FSQT01000001.1"/>
</dbReference>
<evidence type="ECO:0008006" key="3">
    <source>
        <dbReference type="Google" id="ProtNLM"/>
    </source>
</evidence>
<dbReference type="EMBL" id="FSQT01000001">
    <property type="protein sequence ID" value="SIM73044.1"/>
    <property type="molecule type" value="Genomic_DNA"/>
</dbReference>
<organism evidence="1 2">
    <name type="scientific">Micromonospora cremea</name>
    <dbReference type="NCBI Taxonomy" id="709881"/>
    <lineage>
        <taxon>Bacteria</taxon>
        <taxon>Bacillati</taxon>
        <taxon>Actinomycetota</taxon>
        <taxon>Actinomycetes</taxon>
        <taxon>Micromonosporales</taxon>
        <taxon>Micromonosporaceae</taxon>
        <taxon>Micromonospora</taxon>
    </lineage>
</organism>
<sequence>MNGPAPAASPTNWEWLEIGIASGDVLVPGNDEREHIFYFVRADRDGLMTRRLLAFTTDPRASARRTMFELLDQLCGQNSDWPLVADAAEPALSDVDPPVRRTAATLLVNTAEPDRPWRR</sequence>
<dbReference type="Proteomes" id="UP000185124">
    <property type="component" value="Unassembled WGS sequence"/>
</dbReference>
<keyword evidence="2" id="KW-1185">Reference proteome</keyword>
<evidence type="ECO:0000313" key="2">
    <source>
        <dbReference type="Proteomes" id="UP000185124"/>
    </source>
</evidence>
<proteinExistence type="predicted"/>
<dbReference type="Gene3D" id="1.25.10.10">
    <property type="entry name" value="Leucine-rich Repeat Variant"/>
    <property type="match status" value="1"/>
</dbReference>
<gene>
    <name evidence="1" type="ORF">SAMN04489832_1676</name>
</gene>
<accession>A0A1N5VJ11</accession>
<protein>
    <recommendedName>
        <fullName evidence="3">HEAT repeat-containing protein</fullName>
    </recommendedName>
</protein>
<dbReference type="InterPro" id="IPR016024">
    <property type="entry name" value="ARM-type_fold"/>
</dbReference>
<dbReference type="STRING" id="709881.SAMN04489832_1676"/>
<reference evidence="2" key="1">
    <citation type="submission" date="2016-12" db="EMBL/GenBank/DDBJ databases">
        <authorList>
            <person name="Varghese N."/>
            <person name="Submissions S."/>
        </authorList>
    </citation>
    <scope>NUCLEOTIDE SEQUENCE [LARGE SCALE GENOMIC DNA]</scope>
    <source>
        <strain evidence="2">DSM 45599</strain>
    </source>
</reference>
<dbReference type="SUPFAM" id="SSF48371">
    <property type="entry name" value="ARM repeat"/>
    <property type="match status" value="1"/>
</dbReference>
<evidence type="ECO:0000313" key="1">
    <source>
        <dbReference type="EMBL" id="SIM73044.1"/>
    </source>
</evidence>
<dbReference type="InterPro" id="IPR011989">
    <property type="entry name" value="ARM-like"/>
</dbReference>
<name>A0A1N5VJ11_9ACTN</name>